<dbReference type="GO" id="GO:0005886">
    <property type="term" value="C:plasma membrane"/>
    <property type="evidence" value="ECO:0000318"/>
    <property type="project" value="GO_Central"/>
</dbReference>
<evidence type="ECO:0000256" key="1">
    <source>
        <dbReference type="ARBA" id="ARBA00004651"/>
    </source>
</evidence>
<feature type="transmembrane region" description="Helical" evidence="14">
    <location>
        <begin position="162"/>
        <end position="182"/>
    </location>
</feature>
<evidence type="ECO:0000256" key="6">
    <source>
        <dbReference type="ARBA" id="ARBA00022989"/>
    </source>
</evidence>
<dbReference type="Proteomes" id="UP000018468">
    <property type="component" value="Linkage group LG6"/>
</dbReference>
<feature type="transmembrane region" description="Helical" evidence="14">
    <location>
        <begin position="74"/>
        <end position="99"/>
    </location>
</feature>
<evidence type="ECO:0000256" key="14">
    <source>
        <dbReference type="SAM" id="Phobius"/>
    </source>
</evidence>
<reference evidence="16" key="2">
    <citation type="submission" date="2025-08" db="UniProtKB">
        <authorList>
            <consortium name="Ensembl"/>
        </authorList>
    </citation>
    <scope>IDENTIFICATION</scope>
</reference>
<dbReference type="Ensembl" id="ENSLOCT00000010470.1">
    <property type="protein sequence ID" value="ENSLOCP00000010455.1"/>
    <property type="gene ID" value="ENSLOCG00000008602.1"/>
</dbReference>
<accession>W5MPZ6</accession>
<evidence type="ECO:0000256" key="12">
    <source>
        <dbReference type="ARBA" id="ARBA00023224"/>
    </source>
</evidence>
<dbReference type="PROSITE" id="PS50262">
    <property type="entry name" value="G_PROTEIN_RECEP_F1_2"/>
    <property type="match status" value="1"/>
</dbReference>
<keyword evidence="10" id="KW-0675">Receptor</keyword>
<feature type="transmembrane region" description="Helical" evidence="14">
    <location>
        <begin position="267"/>
        <end position="285"/>
    </location>
</feature>
<dbReference type="EMBL" id="AHAT01007565">
    <property type="status" value="NOT_ANNOTATED_CDS"/>
    <property type="molecule type" value="Genomic_DNA"/>
</dbReference>
<dbReference type="GO" id="GO:0004960">
    <property type="term" value="F:thromboxane receptor activity"/>
    <property type="evidence" value="ECO:0007669"/>
    <property type="project" value="InterPro"/>
</dbReference>
<dbReference type="AlphaFoldDB" id="W5MPZ6"/>
<reference evidence="16" key="3">
    <citation type="submission" date="2025-09" db="UniProtKB">
        <authorList>
            <consortium name="Ensembl"/>
        </authorList>
    </citation>
    <scope>IDENTIFICATION</scope>
</reference>
<dbReference type="KEGG" id="loc:102697551"/>
<keyword evidence="12" id="KW-0807">Transducer</keyword>
<feature type="transmembrane region" description="Helical" evidence="14">
    <location>
        <begin position="40"/>
        <end position="62"/>
    </location>
</feature>
<protein>
    <recommendedName>
        <fullName evidence="2">Thromboxane A2 receptor</fullName>
    </recommendedName>
    <alternativeName>
        <fullName evidence="13">Prostanoid TP receptor</fullName>
    </alternativeName>
</protein>
<dbReference type="SUPFAM" id="SSF81321">
    <property type="entry name" value="Family A G protein-coupled receptor-like"/>
    <property type="match status" value="1"/>
</dbReference>
<evidence type="ECO:0000256" key="11">
    <source>
        <dbReference type="ARBA" id="ARBA00023180"/>
    </source>
</evidence>
<keyword evidence="5 14" id="KW-0812">Transmembrane</keyword>
<dbReference type="InterPro" id="IPR001105">
    <property type="entry name" value="Thbox_rcpt"/>
</dbReference>
<dbReference type="eggNOG" id="KOG3656">
    <property type="taxonomic scope" value="Eukaryota"/>
</dbReference>
<dbReference type="InParanoid" id="W5MPZ6"/>
<keyword evidence="9" id="KW-1015">Disulfide bond</keyword>
<keyword evidence="4" id="KW-0597">Phosphoprotein</keyword>
<feature type="transmembrane region" description="Helical" evidence="14">
    <location>
        <begin position="213"/>
        <end position="238"/>
    </location>
</feature>
<name>W5MPZ6_LEPOC</name>
<dbReference type="PANTHER" id="PTHR11866">
    <property type="entry name" value="G-PROTEIN COUPLED RECEPTOR FAMILY 1 MEMBER"/>
    <property type="match status" value="1"/>
</dbReference>
<dbReference type="PRINTS" id="PR01788">
    <property type="entry name" value="PROSTANOIDR"/>
</dbReference>
<evidence type="ECO:0000256" key="9">
    <source>
        <dbReference type="ARBA" id="ARBA00023157"/>
    </source>
</evidence>
<feature type="transmembrane region" description="Helical" evidence="14">
    <location>
        <begin position="119"/>
        <end position="141"/>
    </location>
</feature>
<evidence type="ECO:0000256" key="4">
    <source>
        <dbReference type="ARBA" id="ARBA00022553"/>
    </source>
</evidence>
<evidence type="ECO:0000256" key="10">
    <source>
        <dbReference type="ARBA" id="ARBA00023170"/>
    </source>
</evidence>
<dbReference type="InterPro" id="IPR017452">
    <property type="entry name" value="GPCR_Rhodpsn_7TM"/>
</dbReference>
<dbReference type="GO" id="GO:0006954">
    <property type="term" value="P:inflammatory response"/>
    <property type="evidence" value="ECO:0000318"/>
    <property type="project" value="GO_Central"/>
</dbReference>
<keyword evidence="17" id="KW-1185">Reference proteome</keyword>
<dbReference type="PANTHER" id="PTHR11866:SF33">
    <property type="entry name" value="THROMBOXANE A2 RECEPTOR"/>
    <property type="match status" value="1"/>
</dbReference>
<dbReference type="GO" id="GO:0007204">
    <property type="term" value="P:positive regulation of cytosolic calcium ion concentration"/>
    <property type="evidence" value="ECO:0000318"/>
    <property type="project" value="GO_Central"/>
</dbReference>
<dbReference type="GO" id="GO:0004957">
    <property type="term" value="F:prostaglandin E receptor activity"/>
    <property type="evidence" value="ECO:0000318"/>
    <property type="project" value="GO_Central"/>
</dbReference>
<keyword evidence="8 14" id="KW-0472">Membrane</keyword>
<comment type="subcellular location">
    <subcellularLocation>
        <location evidence="1">Cell membrane</location>
        <topology evidence="1">Multi-pass membrane protein</topology>
    </subcellularLocation>
</comment>
<evidence type="ECO:0000259" key="15">
    <source>
        <dbReference type="PROSITE" id="PS50262"/>
    </source>
</evidence>
<dbReference type="GO" id="GO:0007189">
    <property type="term" value="P:adenylate cyclase-activating G protein-coupled receptor signaling pathway"/>
    <property type="evidence" value="ECO:0000318"/>
    <property type="project" value="GO_Central"/>
</dbReference>
<evidence type="ECO:0000256" key="3">
    <source>
        <dbReference type="ARBA" id="ARBA00022475"/>
    </source>
</evidence>
<dbReference type="InterPro" id="IPR008365">
    <property type="entry name" value="Prostanoid_rcpt"/>
</dbReference>
<sequence length="364" mass="40058">MAHRTAELTPVSILYPRPNSTTFSPLPALNASQPKANLSIAMPCFTMSLGAISNLIALGILVKSYARFRRRSRTTFLLLVGALLATDLVGHIIPGAFALRLYLAKMHWSAVDRSGAFCQLFGACMVFFGLCPLFLSGAMAVERCVGVTRPLLHSRAVTSTHAKLAVALLYILALLVAALPLAKVGRYSRQFPDTWCFLQVHGTLSLTDLGLTLVFSGLGLASLCLSLLCNSLSGLALLQARLGGSQKLPGARQHSTQSHDIEMMAQLAGITLVSCICWSPFLIFISLSVSKSFSGTDYDLRHYQWLVFLGVRMASWNQILDPWVYILLRRAVLRRVYRVLNPHRQLAHSSFRTMEKDQQNASLH</sequence>
<dbReference type="GeneTree" id="ENSGT01030000234559"/>
<evidence type="ECO:0000313" key="16">
    <source>
        <dbReference type="Ensembl" id="ENSLOCP00000010455.1"/>
    </source>
</evidence>
<dbReference type="Bgee" id="ENSLOCG00000008602">
    <property type="expression patterns" value="Expressed in larva"/>
</dbReference>
<proteinExistence type="predicted"/>
<dbReference type="Gene3D" id="1.20.1070.10">
    <property type="entry name" value="Rhodopsin 7-helix transmembrane proteins"/>
    <property type="match status" value="1"/>
</dbReference>
<dbReference type="Pfam" id="PF00001">
    <property type="entry name" value="7tm_1"/>
    <property type="match status" value="1"/>
</dbReference>
<dbReference type="FunFam" id="1.20.1070.10:FF:000163">
    <property type="entry name" value="Thromboxane A2 receptor"/>
    <property type="match status" value="1"/>
</dbReference>
<dbReference type="STRING" id="7918.ENSLOCP00000010455"/>
<evidence type="ECO:0000313" key="17">
    <source>
        <dbReference type="Proteomes" id="UP000018468"/>
    </source>
</evidence>
<keyword evidence="11" id="KW-0325">Glycoprotein</keyword>
<dbReference type="PRINTS" id="PR00429">
    <property type="entry name" value="THROMBOXANER"/>
</dbReference>
<evidence type="ECO:0000256" key="5">
    <source>
        <dbReference type="ARBA" id="ARBA00022692"/>
    </source>
</evidence>
<evidence type="ECO:0000256" key="13">
    <source>
        <dbReference type="ARBA" id="ARBA00029815"/>
    </source>
</evidence>
<organism evidence="16 17">
    <name type="scientific">Lepisosteus oculatus</name>
    <name type="common">Spotted gar</name>
    <dbReference type="NCBI Taxonomy" id="7918"/>
    <lineage>
        <taxon>Eukaryota</taxon>
        <taxon>Metazoa</taxon>
        <taxon>Chordata</taxon>
        <taxon>Craniata</taxon>
        <taxon>Vertebrata</taxon>
        <taxon>Euteleostomi</taxon>
        <taxon>Actinopterygii</taxon>
        <taxon>Neopterygii</taxon>
        <taxon>Holostei</taxon>
        <taxon>Semionotiformes</taxon>
        <taxon>Lepisosteidae</taxon>
        <taxon>Lepisosteus</taxon>
    </lineage>
</organism>
<dbReference type="OrthoDB" id="5959154at2759"/>
<dbReference type="GeneID" id="102697551"/>
<evidence type="ECO:0000256" key="8">
    <source>
        <dbReference type="ARBA" id="ARBA00023136"/>
    </source>
</evidence>
<feature type="domain" description="G-protein coupled receptors family 1 profile" evidence="15">
    <location>
        <begin position="53"/>
        <end position="325"/>
    </location>
</feature>
<keyword evidence="3" id="KW-1003">Cell membrane</keyword>
<keyword evidence="7" id="KW-0297">G-protein coupled receptor</keyword>
<evidence type="ECO:0000256" key="7">
    <source>
        <dbReference type="ARBA" id="ARBA00023040"/>
    </source>
</evidence>
<feature type="transmembrane region" description="Helical" evidence="14">
    <location>
        <begin position="305"/>
        <end position="328"/>
    </location>
</feature>
<dbReference type="InterPro" id="IPR000276">
    <property type="entry name" value="GPCR_Rhodpsn"/>
</dbReference>
<reference evidence="17" key="1">
    <citation type="submission" date="2011-12" db="EMBL/GenBank/DDBJ databases">
        <title>The Draft Genome of Lepisosteus oculatus.</title>
        <authorList>
            <consortium name="The Broad Institute Genome Assembly &amp; Analysis Group"/>
            <consortium name="Computational R&amp;D Group"/>
            <consortium name="and Sequencing Platform"/>
            <person name="Di Palma F."/>
            <person name="Alfoldi J."/>
            <person name="Johnson J."/>
            <person name="Berlin A."/>
            <person name="Gnerre S."/>
            <person name="Jaffe D."/>
            <person name="MacCallum I."/>
            <person name="Young S."/>
            <person name="Walker B.J."/>
            <person name="Lander E.S."/>
            <person name="Lindblad-Toh K."/>
        </authorList>
    </citation>
    <scope>NUCLEOTIDE SEQUENCE [LARGE SCALE GENOMIC DNA]</scope>
</reference>
<dbReference type="GO" id="GO:0004958">
    <property type="term" value="F:prostaglandin F receptor activity"/>
    <property type="evidence" value="ECO:0007669"/>
    <property type="project" value="Ensembl"/>
</dbReference>
<dbReference type="OMA" id="DIEMMAQ"/>
<evidence type="ECO:0000256" key="2">
    <source>
        <dbReference type="ARBA" id="ARBA00017628"/>
    </source>
</evidence>
<dbReference type="CTD" id="100003535"/>
<keyword evidence="6 14" id="KW-1133">Transmembrane helix</keyword>